<proteinExistence type="predicted"/>
<evidence type="ECO:0000313" key="2">
    <source>
        <dbReference type="Proteomes" id="UP000295367"/>
    </source>
</evidence>
<dbReference type="RefSeq" id="WP_124945175.1">
    <property type="nucleotide sequence ID" value="NZ_BHVT01000009.1"/>
</dbReference>
<organism evidence="1 2">
    <name type="scientific">Sulfurirhabdus autotrophica</name>
    <dbReference type="NCBI Taxonomy" id="1706046"/>
    <lineage>
        <taxon>Bacteria</taxon>
        <taxon>Pseudomonadati</taxon>
        <taxon>Pseudomonadota</taxon>
        <taxon>Betaproteobacteria</taxon>
        <taxon>Nitrosomonadales</taxon>
        <taxon>Sulfuricellaceae</taxon>
        <taxon>Sulfurirhabdus</taxon>
    </lineage>
</organism>
<name>A0A4R3Y7U2_9PROT</name>
<protein>
    <submittedName>
        <fullName evidence="1">Phosphonate transport system substrate-binding protein</fullName>
    </submittedName>
</protein>
<dbReference type="OrthoDB" id="9178452at2"/>
<dbReference type="EMBL" id="SMCO01000007">
    <property type="protein sequence ID" value="TCV86343.1"/>
    <property type="molecule type" value="Genomic_DNA"/>
</dbReference>
<reference evidence="1 2" key="1">
    <citation type="submission" date="2019-03" db="EMBL/GenBank/DDBJ databases">
        <title>Genomic Encyclopedia of Type Strains, Phase IV (KMG-IV): sequencing the most valuable type-strain genomes for metagenomic binning, comparative biology and taxonomic classification.</title>
        <authorList>
            <person name="Goeker M."/>
        </authorList>
    </citation>
    <scope>NUCLEOTIDE SEQUENCE [LARGE SCALE GENOMIC DNA]</scope>
    <source>
        <strain evidence="1 2">DSM 100309</strain>
    </source>
</reference>
<comment type="caution">
    <text evidence="1">The sequence shown here is derived from an EMBL/GenBank/DDBJ whole genome shotgun (WGS) entry which is preliminary data.</text>
</comment>
<dbReference type="Pfam" id="PF12974">
    <property type="entry name" value="Phosphonate-bd"/>
    <property type="match status" value="1"/>
</dbReference>
<dbReference type="Proteomes" id="UP000295367">
    <property type="component" value="Unassembled WGS sequence"/>
</dbReference>
<dbReference type="Gene3D" id="3.40.190.10">
    <property type="entry name" value="Periplasmic binding protein-like II"/>
    <property type="match status" value="2"/>
</dbReference>
<gene>
    <name evidence="1" type="ORF">EDC63_10731</name>
</gene>
<dbReference type="PANTHER" id="PTHR35841">
    <property type="entry name" value="PHOSPHONATES-BINDING PERIPLASMIC PROTEIN"/>
    <property type="match status" value="1"/>
</dbReference>
<keyword evidence="2" id="KW-1185">Reference proteome</keyword>
<sequence>MILRAVSHICMFVFIVFGAFPLQTLASDTLQFGVLNHRSVILTAQLWNPILHYVSEKSGVPLSLKMGKTAAETTKMTVNGEFDFVYTNHLFTPDRNKLGYKVIARLNTQGIMGQVVTLEASSIKALADLEGKEVAFPTPDGFTGYWVPMDGLLRAGIHVKPVFTGNQESSMARLMMGAVAAAGVNSQVMENYARREKIKYRILYTSEAYLNLPVMANPRISHDKVEKVRQALILMAKDTEGKKILQTASDMLQSEQTLGFVSAENKDYDNYRHFYQHTLVRE</sequence>
<dbReference type="AlphaFoldDB" id="A0A4R3Y7U2"/>
<dbReference type="PANTHER" id="PTHR35841:SF1">
    <property type="entry name" value="PHOSPHONATES-BINDING PERIPLASMIC PROTEIN"/>
    <property type="match status" value="1"/>
</dbReference>
<dbReference type="SUPFAM" id="SSF53850">
    <property type="entry name" value="Periplasmic binding protein-like II"/>
    <property type="match status" value="1"/>
</dbReference>
<evidence type="ECO:0000313" key="1">
    <source>
        <dbReference type="EMBL" id="TCV86343.1"/>
    </source>
</evidence>
<accession>A0A4R3Y7U2</accession>